<evidence type="ECO:0000313" key="3">
    <source>
        <dbReference type="WBParaSite" id="SSTP_0000634200.1"/>
    </source>
</evidence>
<organism evidence="3">
    <name type="scientific">Strongyloides stercoralis</name>
    <name type="common">Threadworm</name>
    <dbReference type="NCBI Taxonomy" id="6248"/>
    <lineage>
        <taxon>Eukaryota</taxon>
        <taxon>Metazoa</taxon>
        <taxon>Ecdysozoa</taxon>
        <taxon>Nematoda</taxon>
        <taxon>Chromadorea</taxon>
        <taxon>Rhabditida</taxon>
        <taxon>Tylenchina</taxon>
        <taxon>Panagrolaimomorpha</taxon>
        <taxon>Strongyloidoidea</taxon>
        <taxon>Strongyloididae</taxon>
        <taxon>Strongyloides</taxon>
    </lineage>
</organism>
<evidence type="ECO:0000313" key="2">
    <source>
        <dbReference type="Proteomes" id="UP000035681"/>
    </source>
</evidence>
<keyword evidence="2" id="KW-1185">Reference proteome</keyword>
<dbReference type="WBParaSite" id="TCONS_00001721.p1">
    <property type="protein sequence ID" value="TCONS_00001721.p1"/>
    <property type="gene ID" value="XLOC_001611"/>
</dbReference>
<dbReference type="AlphaFoldDB" id="A0A0K0EA10"/>
<evidence type="ECO:0000313" key="4">
    <source>
        <dbReference type="WBParaSite" id="TCONS_00001721.p1"/>
    </source>
</evidence>
<dbReference type="Proteomes" id="UP000035681">
    <property type="component" value="Unplaced"/>
</dbReference>
<accession>A0A0K0EA10</accession>
<dbReference type="WBParaSite" id="SSTP_0000634200.1">
    <property type="protein sequence ID" value="SSTP_0000634200.1"/>
    <property type="gene ID" value="SSTP_0000634200"/>
</dbReference>
<reference evidence="3" key="1">
    <citation type="submission" date="2015-08" db="UniProtKB">
        <authorList>
            <consortium name="WormBaseParasite"/>
        </authorList>
    </citation>
    <scope>IDENTIFICATION</scope>
</reference>
<sequence>MLKILFSIILICFIIPGEGILFLNVPNGRKRFDVSNGVDYTSSFYGIGFVPVRNLVQRKPKTKSFRPQDLYYRSTKAVFSPSMSSFCILYPDSCDKAEGWK</sequence>
<protein>
    <submittedName>
        <fullName evidence="4">Peptidase A1 domain-containing protein</fullName>
    </submittedName>
</protein>
<name>A0A0K0EA10_STRER</name>
<evidence type="ECO:0000256" key="1">
    <source>
        <dbReference type="SAM" id="SignalP"/>
    </source>
</evidence>
<keyword evidence="1" id="KW-0732">Signal</keyword>
<proteinExistence type="predicted"/>
<feature type="chain" id="PRO_5005327831" evidence="1">
    <location>
        <begin position="20"/>
        <end position="101"/>
    </location>
</feature>
<feature type="signal peptide" evidence="1">
    <location>
        <begin position="1"/>
        <end position="19"/>
    </location>
</feature>